<evidence type="ECO:0000256" key="7">
    <source>
        <dbReference type="ARBA" id="ARBA00022801"/>
    </source>
</evidence>
<keyword evidence="14" id="KW-0511">Multifunctional enzyme</keyword>
<accession>A0A238F5Y0</accession>
<dbReference type="AlphaFoldDB" id="A0A238F5Y0"/>
<dbReference type="GO" id="GO:0005634">
    <property type="term" value="C:nucleus"/>
    <property type="evidence" value="ECO:0007669"/>
    <property type="project" value="UniProtKB-ARBA"/>
</dbReference>
<evidence type="ECO:0000256" key="10">
    <source>
        <dbReference type="ARBA" id="ARBA00022908"/>
    </source>
</evidence>
<proteinExistence type="predicted"/>
<evidence type="ECO:0000256" key="1">
    <source>
        <dbReference type="ARBA" id="ARBA00022578"/>
    </source>
</evidence>
<evidence type="ECO:0000256" key="9">
    <source>
        <dbReference type="ARBA" id="ARBA00022884"/>
    </source>
</evidence>
<evidence type="ECO:0000256" key="17">
    <source>
        <dbReference type="SAM" id="MobiDB-lite"/>
    </source>
</evidence>
<evidence type="ECO:0000256" key="16">
    <source>
        <dbReference type="ARBA" id="ARBA00049244"/>
    </source>
</evidence>
<dbReference type="Gene3D" id="3.30.420.10">
    <property type="entry name" value="Ribonuclease H-like superfamily/Ribonuclease H"/>
    <property type="match status" value="1"/>
</dbReference>
<dbReference type="InterPro" id="IPR012337">
    <property type="entry name" value="RNaseH-like_sf"/>
</dbReference>
<organism evidence="19 20">
    <name type="scientific">Microbotryum intermedium</name>
    <dbReference type="NCBI Taxonomy" id="269621"/>
    <lineage>
        <taxon>Eukaryota</taxon>
        <taxon>Fungi</taxon>
        <taxon>Dikarya</taxon>
        <taxon>Basidiomycota</taxon>
        <taxon>Pucciniomycotina</taxon>
        <taxon>Microbotryomycetes</taxon>
        <taxon>Microbotryales</taxon>
        <taxon>Microbotryaceae</taxon>
        <taxon>Microbotryum</taxon>
    </lineage>
</organism>
<name>A0A238F5Y0_9BASI</name>
<dbReference type="GO" id="GO:0006310">
    <property type="term" value="P:DNA recombination"/>
    <property type="evidence" value="ECO:0007669"/>
    <property type="project" value="UniProtKB-KW"/>
</dbReference>
<dbReference type="PROSITE" id="PS50994">
    <property type="entry name" value="INTEGRASE"/>
    <property type="match status" value="1"/>
</dbReference>
<dbReference type="InterPro" id="IPR057670">
    <property type="entry name" value="SH3_retrovirus"/>
</dbReference>
<dbReference type="GO" id="GO:0006397">
    <property type="term" value="P:mRNA processing"/>
    <property type="evidence" value="ECO:0007669"/>
    <property type="project" value="UniProtKB-KW"/>
</dbReference>
<keyword evidence="2" id="KW-0507">mRNA processing</keyword>
<dbReference type="EMBL" id="FMSP01000004">
    <property type="protein sequence ID" value="SCV69330.1"/>
    <property type="molecule type" value="Genomic_DNA"/>
</dbReference>
<dbReference type="Proteomes" id="UP000198372">
    <property type="component" value="Unassembled WGS sequence"/>
</dbReference>
<evidence type="ECO:0000256" key="6">
    <source>
        <dbReference type="ARBA" id="ARBA00022759"/>
    </source>
</evidence>
<evidence type="ECO:0000256" key="12">
    <source>
        <dbReference type="ARBA" id="ARBA00022932"/>
    </source>
</evidence>
<feature type="region of interest" description="Disordered" evidence="17">
    <location>
        <begin position="1"/>
        <end position="27"/>
    </location>
</feature>
<feature type="domain" description="Integrase catalytic" evidence="18">
    <location>
        <begin position="495"/>
        <end position="661"/>
    </location>
</feature>
<comment type="catalytic activity">
    <reaction evidence="15">
        <text>DNA(n) + a 2'-deoxyribonucleoside 5'-triphosphate = DNA(n+1) + diphosphate</text>
        <dbReference type="Rhea" id="RHEA:22508"/>
        <dbReference type="Rhea" id="RHEA-COMP:17339"/>
        <dbReference type="Rhea" id="RHEA-COMP:17340"/>
        <dbReference type="ChEBI" id="CHEBI:33019"/>
        <dbReference type="ChEBI" id="CHEBI:61560"/>
        <dbReference type="ChEBI" id="CHEBI:173112"/>
        <dbReference type="EC" id="2.7.7.49"/>
    </reaction>
</comment>
<dbReference type="Gene3D" id="4.10.60.10">
    <property type="entry name" value="Zinc finger, CCHC-type"/>
    <property type="match status" value="1"/>
</dbReference>
<dbReference type="GO" id="GO:0032196">
    <property type="term" value="P:transposition"/>
    <property type="evidence" value="ECO:0007669"/>
    <property type="project" value="UniProtKB-KW"/>
</dbReference>
<dbReference type="InterPro" id="IPR001878">
    <property type="entry name" value="Znf_CCHC"/>
</dbReference>
<keyword evidence="1" id="KW-0815">Transposition</keyword>
<keyword evidence="6" id="KW-0255">Endonuclease</keyword>
<dbReference type="InterPro" id="IPR039537">
    <property type="entry name" value="Retrotran_Ty1/copia-like"/>
</dbReference>
<keyword evidence="3" id="KW-0548">Nucleotidyltransferase</keyword>
<comment type="catalytic activity">
    <reaction evidence="16">
        <text>DNA(n) + a 2'-deoxyribonucleoside 5'-triphosphate = DNA(n+1) + diphosphate</text>
        <dbReference type="Rhea" id="RHEA:22508"/>
        <dbReference type="Rhea" id="RHEA-COMP:17339"/>
        <dbReference type="Rhea" id="RHEA-COMP:17340"/>
        <dbReference type="ChEBI" id="CHEBI:33019"/>
        <dbReference type="ChEBI" id="CHEBI:61560"/>
        <dbReference type="ChEBI" id="CHEBI:173112"/>
        <dbReference type="EC" id="2.7.7.7"/>
    </reaction>
</comment>
<dbReference type="InterPro" id="IPR001584">
    <property type="entry name" value="Integrase_cat-core"/>
</dbReference>
<dbReference type="InterPro" id="IPR036397">
    <property type="entry name" value="RNaseH_sf"/>
</dbReference>
<evidence type="ECO:0000256" key="13">
    <source>
        <dbReference type="ARBA" id="ARBA00023172"/>
    </source>
</evidence>
<dbReference type="GO" id="GO:0003964">
    <property type="term" value="F:RNA-directed DNA polymerase activity"/>
    <property type="evidence" value="ECO:0007669"/>
    <property type="project" value="UniProtKB-KW"/>
</dbReference>
<dbReference type="Pfam" id="PF25597">
    <property type="entry name" value="SH3_retrovirus"/>
    <property type="match status" value="1"/>
</dbReference>
<protein>
    <submittedName>
        <fullName evidence="19">BQ2448_2350 protein</fullName>
    </submittedName>
</protein>
<dbReference type="GO" id="GO:0016787">
    <property type="term" value="F:hydrolase activity"/>
    <property type="evidence" value="ECO:0007669"/>
    <property type="project" value="UniProtKB-KW"/>
</dbReference>
<dbReference type="SUPFAM" id="SSF53098">
    <property type="entry name" value="Ribonuclease H-like"/>
    <property type="match status" value="1"/>
</dbReference>
<evidence type="ECO:0000259" key="18">
    <source>
        <dbReference type="PROSITE" id="PS50994"/>
    </source>
</evidence>
<evidence type="ECO:0000256" key="8">
    <source>
        <dbReference type="ARBA" id="ARBA00022842"/>
    </source>
</evidence>
<dbReference type="STRING" id="269621.A0A238F5Y0"/>
<dbReference type="GO" id="GO:0003723">
    <property type="term" value="F:RNA binding"/>
    <property type="evidence" value="ECO:0007669"/>
    <property type="project" value="UniProtKB-KW"/>
</dbReference>
<dbReference type="SMART" id="SM00343">
    <property type="entry name" value="ZnF_C2HC"/>
    <property type="match status" value="2"/>
</dbReference>
<keyword evidence="12" id="KW-0239">DNA-directed DNA polymerase</keyword>
<evidence type="ECO:0000256" key="4">
    <source>
        <dbReference type="ARBA" id="ARBA00022722"/>
    </source>
</evidence>
<dbReference type="Pfam" id="PF00665">
    <property type="entry name" value="rve"/>
    <property type="match status" value="1"/>
</dbReference>
<dbReference type="GO" id="GO:0004519">
    <property type="term" value="F:endonuclease activity"/>
    <property type="evidence" value="ECO:0007669"/>
    <property type="project" value="UniProtKB-KW"/>
</dbReference>
<evidence type="ECO:0000256" key="3">
    <source>
        <dbReference type="ARBA" id="ARBA00022695"/>
    </source>
</evidence>
<feature type="region of interest" description="Disordered" evidence="17">
    <location>
        <begin position="793"/>
        <end position="813"/>
    </location>
</feature>
<keyword evidence="5" id="KW-0479">Metal-binding</keyword>
<keyword evidence="9" id="KW-0694">RNA-binding</keyword>
<keyword evidence="4" id="KW-0540">Nuclease</keyword>
<keyword evidence="13" id="KW-0233">DNA recombination</keyword>
<dbReference type="InterPro" id="IPR036875">
    <property type="entry name" value="Znf_CCHC_sf"/>
</dbReference>
<keyword evidence="10" id="KW-0229">DNA integration</keyword>
<dbReference type="PANTHER" id="PTHR42648">
    <property type="entry name" value="TRANSPOSASE, PUTATIVE-RELATED"/>
    <property type="match status" value="1"/>
</dbReference>
<dbReference type="GO" id="GO:0003887">
    <property type="term" value="F:DNA-directed DNA polymerase activity"/>
    <property type="evidence" value="ECO:0007669"/>
    <property type="project" value="UniProtKB-KW"/>
</dbReference>
<dbReference type="GO" id="GO:0008270">
    <property type="term" value="F:zinc ion binding"/>
    <property type="evidence" value="ECO:0007669"/>
    <property type="project" value="InterPro"/>
</dbReference>
<reference evidence="20" key="1">
    <citation type="submission" date="2016-09" db="EMBL/GenBank/DDBJ databases">
        <authorList>
            <person name="Jeantristanb JTB J.-T."/>
            <person name="Ricardo R."/>
        </authorList>
    </citation>
    <scope>NUCLEOTIDE SEQUENCE [LARGE SCALE GENOMIC DNA]</scope>
</reference>
<evidence type="ECO:0000256" key="11">
    <source>
        <dbReference type="ARBA" id="ARBA00022918"/>
    </source>
</evidence>
<keyword evidence="8" id="KW-0460">Magnesium</keyword>
<keyword evidence="12" id="KW-0808">Transferase</keyword>
<dbReference type="OrthoDB" id="2796844at2759"/>
<dbReference type="SUPFAM" id="SSF57756">
    <property type="entry name" value="Retrovirus zinc finger-like domains"/>
    <property type="match status" value="1"/>
</dbReference>
<evidence type="ECO:0000256" key="14">
    <source>
        <dbReference type="ARBA" id="ARBA00023268"/>
    </source>
</evidence>
<evidence type="ECO:0000256" key="15">
    <source>
        <dbReference type="ARBA" id="ARBA00048173"/>
    </source>
</evidence>
<keyword evidence="11" id="KW-0695">RNA-directed DNA polymerase</keyword>
<dbReference type="InterPro" id="IPR013103">
    <property type="entry name" value="RVT_2"/>
</dbReference>
<dbReference type="Pfam" id="PF07727">
    <property type="entry name" value="RVT_2"/>
    <property type="match status" value="1"/>
</dbReference>
<evidence type="ECO:0000256" key="2">
    <source>
        <dbReference type="ARBA" id="ARBA00022664"/>
    </source>
</evidence>
<dbReference type="GO" id="GO:0015074">
    <property type="term" value="P:DNA integration"/>
    <property type="evidence" value="ECO:0007669"/>
    <property type="project" value="UniProtKB-KW"/>
</dbReference>
<evidence type="ECO:0000256" key="5">
    <source>
        <dbReference type="ARBA" id="ARBA00022723"/>
    </source>
</evidence>
<sequence length="1057" mass="116022">MPPPNDSTSNIGQPGATSPLTSSENSSLPADQLASLATLLSKLTAAASGTTSSGATRTTFPKHARLDGSKSFANWTCQLCLCLADDIRSYVLNDIVPDDWTALQRSARDAVARDIIANSIDSAAVSAVLDKIPTAELTAPKIYATLKSHYAPDDATRTLELFSRLWGFRPMPGTVAEFDTWITNFKSVAQEIIDAKTTINDVLATLVLVIAHPSLESFKATFTDEQRTRRSLPDIDALADHMRVQLRSTNLSNEQLALLALSLATSSRGSSRPSHNHCLACHSSSHLIAQCPTRAQHTPPGPCRHCRKKGHWSFDCKKAPEVNKKSGNDAPANSNVESQHHIGFLVTGLLARHHKLCNNSFVVDSGATAHLVPDKSLFTTYRHTAPTKIGGIDIEKDGNTIAEGTRLNKGLYLLDAEHSQCQHLALLSRSQTSVPLLTLHRCLGHLAPSSIQRMITAGLLEGFGAGYSDKEVEKFVCNACLSAKGHCLPFPDSESHSQERLGLVHSDVLSFPERSRTGKCYLVTFLDDYSRKLWTYAIGHKSEVFGVFKTWLAKVELETGVTLKVLRTDNGGEYRSRAFTEFCKAQGTRRQYSIPHTPQQNGRTKWVNCSIVEGVLALLADTHLPNTFWEEAVAYFIYCKNRCQHSALDKATPDFIWQGHRTNASALHPFGCTAWLMVTPKLRSKLNPKATRVLFVGYDLASKAFCFYDTNTNKFILGRNATFLDTEFPGLQGNLAAHKIDSHYANASHTKPQTTIKMGTPLVRTAQMDVSSHSDDSILSTADVSSWTCKSLPNSTDTAQSSSPAPSLPPSLALSLATSSSSSVLPTISDKSDDPLDSIGSHAQVCLNLLNVHHLDNDAYCEPISAKDSPNELNLIGRHLRNESPDKIDFLTQHHHVFIATNDDTSDMEAIQPVKSITSDPQTWREAMSSDQREVWAKAANDEFTSMRDDFKVFTIEDRSTVPAGATIVTSKFVWKTKRNATAPKVRWSKVQQSLICSLLALAAANGLHVHQADINKAYLHGDLDYDIWMTAPRGFDFPGNKVLRLRRSIYGLKQAG</sequence>
<feature type="compositionally biased region" description="Low complexity" evidence="17">
    <location>
        <begin position="801"/>
        <end position="813"/>
    </location>
</feature>
<gene>
    <name evidence="19" type="ORF">BQ2448_2350</name>
</gene>
<dbReference type="PANTHER" id="PTHR42648:SF11">
    <property type="entry name" value="TRANSPOSON TY4-P GAG-POL POLYPROTEIN"/>
    <property type="match status" value="1"/>
</dbReference>
<keyword evidence="20" id="KW-1185">Reference proteome</keyword>
<evidence type="ECO:0000313" key="20">
    <source>
        <dbReference type="Proteomes" id="UP000198372"/>
    </source>
</evidence>
<evidence type="ECO:0000313" key="19">
    <source>
        <dbReference type="EMBL" id="SCV69330.1"/>
    </source>
</evidence>
<keyword evidence="7" id="KW-0378">Hydrolase</keyword>